<dbReference type="Gene3D" id="2.80.10.50">
    <property type="match status" value="2"/>
</dbReference>
<proteinExistence type="predicted"/>
<organism evidence="1 2">
    <name type="scientific">Nannocystis punicea</name>
    <dbReference type="NCBI Taxonomy" id="2995304"/>
    <lineage>
        <taxon>Bacteria</taxon>
        <taxon>Pseudomonadati</taxon>
        <taxon>Myxococcota</taxon>
        <taxon>Polyangia</taxon>
        <taxon>Nannocystales</taxon>
        <taxon>Nannocystaceae</taxon>
        <taxon>Nannocystis</taxon>
    </lineage>
</organism>
<dbReference type="SUPFAM" id="SSF50405">
    <property type="entry name" value="Actin-crosslinking proteins"/>
    <property type="match status" value="1"/>
</dbReference>
<keyword evidence="2" id="KW-1185">Reference proteome</keyword>
<dbReference type="Proteomes" id="UP001164459">
    <property type="component" value="Chromosome"/>
</dbReference>
<dbReference type="EMBL" id="CP114040">
    <property type="protein sequence ID" value="WAS97388.1"/>
    <property type="molecule type" value="Genomic_DNA"/>
</dbReference>
<evidence type="ECO:0000313" key="2">
    <source>
        <dbReference type="Proteomes" id="UP001164459"/>
    </source>
</evidence>
<protein>
    <submittedName>
        <fullName evidence="1">Esterase</fullName>
    </submittedName>
</protein>
<gene>
    <name evidence="1" type="ORF">O0S08_14670</name>
</gene>
<dbReference type="SUPFAM" id="SSF69318">
    <property type="entry name" value="Integrin alpha N-terminal domain"/>
    <property type="match status" value="1"/>
</dbReference>
<reference evidence="1" key="1">
    <citation type="submission" date="2022-11" db="EMBL/GenBank/DDBJ databases">
        <title>Minimal conservation of predation-associated metabolite biosynthetic gene clusters underscores biosynthetic potential of Myxococcota including descriptions for ten novel species: Archangium lansinium sp. nov., Myxococcus landrumus sp. nov., Nannocystis bai.</title>
        <authorList>
            <person name="Ahearne A."/>
            <person name="Stevens C."/>
            <person name="Dowd S."/>
        </authorList>
    </citation>
    <scope>NUCLEOTIDE SEQUENCE</scope>
    <source>
        <strain evidence="1">Fl3</strain>
    </source>
</reference>
<dbReference type="Gene3D" id="2.40.128.340">
    <property type="match status" value="1"/>
</dbReference>
<evidence type="ECO:0000313" key="1">
    <source>
        <dbReference type="EMBL" id="WAS97388.1"/>
    </source>
</evidence>
<accession>A0ABY7HDM5</accession>
<name>A0ABY7HDM5_9BACT</name>
<sequence length="952" mass="102398">MSKPIIHRTLGVFTLPLVLAAGCDDVGPSAAAGARNEHMTVTSLKITGGGDNYLLHPVSVAVAGELTGAAFETDLVVGMWAEEGSVGCTLGAMPVKHAADGREAYAREAVFVVPATCHELAGREDIALFVAFDPWNRIGDREIDLDEVGGYESEYEMIAGAALGDVECDDCTARHALHDSPGMDAQLRELNLSSAVVVMPVDPEGHELEPGADRPDLNLTALSRVVGLPAGKGLERGSVQIGSRIRPRGASEPGRALIQRKGGESGERAPVKVPGYGDVTTSLALYLDDATRQAIAAGEWAGVQEFELVTCLATDFTQAVYRGETEPRADDCGTLPLTVVRQVVDPEGPPVQARTAGKVRSAETWGDSWGANSSYGFGYSGLTFMTWLDVNGSDTPTETYKGIDVHSAGSWFEAGVDSYATVFGNSVNLVDIYATFIGYDFGGGGVAMGASVFLTDFIPEFEIQLADGVSVSLQSMFDAAGLDIDPTLTQSFTLVGVNFDDGCGSVSAGLWIDATIGIDTEETTITAGTTEEGVEVSGTVTPFFNLAAKAGTSVHYSEYLSGGITATLDLLDLHVPFTVSVEYVDFAPLDAVKLVFSEYAEAVLTTLSGDITFDIKYKIPWPFCWADCTKHHAHTIASWDGLSTSIEFFDLTQTLRAGTQQANQYWCTHAGAKLHSGDFDGDGAADYLCHDTVDGRLWIDYDGTFGGTDWSRSAGWCIGGKLLIGDFNGDGRDDLMCHNYANKVIDYADSNAQFMGADWSYTLSWCVHSGAEIEAGDYNEDGRDDLHCHDSTGKKWLDYADTNGRFGGTDWVGFVMPNGFCGQYDGDTIALKTYHNRYVGASGSGNDYLMDQVEAIGGWQKFVVVCDGEEVAFRTVHNRYIQANDAASDWLAKQQTFIGPWETFTAIEQEDGTWAFLTDHSRYLQALDASGGWKLKQQTFVGPWEKFTVVPQ</sequence>
<dbReference type="InterPro" id="IPR028994">
    <property type="entry name" value="Integrin_alpha_N"/>
</dbReference>
<dbReference type="PROSITE" id="PS51257">
    <property type="entry name" value="PROKAR_LIPOPROTEIN"/>
    <property type="match status" value="1"/>
</dbReference>
<dbReference type="InterPro" id="IPR008999">
    <property type="entry name" value="Actin-crosslinking"/>
</dbReference>
<dbReference type="RefSeq" id="WP_269039755.1">
    <property type="nucleotide sequence ID" value="NZ_CP114040.1"/>
</dbReference>
<dbReference type="CDD" id="cd00257">
    <property type="entry name" value="beta-trefoil_FSCN-like"/>
    <property type="match status" value="1"/>
</dbReference>